<organism evidence="2 3">
    <name type="scientific">Populus deltoides</name>
    <name type="common">Eastern poplar</name>
    <name type="synonym">Eastern cottonwood</name>
    <dbReference type="NCBI Taxonomy" id="3696"/>
    <lineage>
        <taxon>Eukaryota</taxon>
        <taxon>Viridiplantae</taxon>
        <taxon>Streptophyta</taxon>
        <taxon>Embryophyta</taxon>
        <taxon>Tracheophyta</taxon>
        <taxon>Spermatophyta</taxon>
        <taxon>Magnoliopsida</taxon>
        <taxon>eudicotyledons</taxon>
        <taxon>Gunneridae</taxon>
        <taxon>Pentapetalae</taxon>
        <taxon>rosids</taxon>
        <taxon>fabids</taxon>
        <taxon>Malpighiales</taxon>
        <taxon>Salicaceae</taxon>
        <taxon>Saliceae</taxon>
        <taxon>Populus</taxon>
    </lineage>
</organism>
<proteinExistence type="predicted"/>
<feature type="compositionally biased region" description="Polar residues" evidence="1">
    <location>
        <begin position="60"/>
        <end position="78"/>
    </location>
</feature>
<accession>A0A8T2ZLJ7</accession>
<evidence type="ECO:0000313" key="2">
    <source>
        <dbReference type="EMBL" id="KAH8518235.1"/>
    </source>
</evidence>
<protein>
    <submittedName>
        <fullName evidence="2">Uncharacterized protein</fullName>
    </submittedName>
</protein>
<comment type="caution">
    <text evidence="2">The sequence shown here is derived from an EMBL/GenBank/DDBJ whole genome shotgun (WGS) entry which is preliminary data.</text>
</comment>
<sequence>AGALFLLHLPFPSPASFTDASQQPSRPAPTTTTTPSSAPWAAIRPITDQQQEKQGLDHPISNSPSRQTELETTPLPQY</sequence>
<dbReference type="Proteomes" id="UP000807159">
    <property type="component" value="Chromosome 1"/>
</dbReference>
<reference evidence="2" key="1">
    <citation type="journal article" date="2021" name="J. Hered.">
        <title>Genome Assembly of Salicaceae Populus deltoides (Eastern Cottonwood) I-69 Based on Nanopore Sequencing and Hi-C Technologies.</title>
        <authorList>
            <person name="Bai S."/>
            <person name="Wu H."/>
            <person name="Zhang J."/>
            <person name="Pan Z."/>
            <person name="Zhao W."/>
            <person name="Li Z."/>
            <person name="Tong C."/>
        </authorList>
    </citation>
    <scope>NUCLEOTIDE SEQUENCE</scope>
    <source>
        <tissue evidence="2">Leaf</tissue>
    </source>
</reference>
<name>A0A8T2ZLJ7_POPDE</name>
<gene>
    <name evidence="2" type="ORF">H0E87_000180</name>
</gene>
<dbReference type="AlphaFoldDB" id="A0A8T2ZLJ7"/>
<feature type="compositionally biased region" description="Low complexity" evidence="1">
    <location>
        <begin position="24"/>
        <end position="42"/>
    </location>
</feature>
<feature type="region of interest" description="Disordered" evidence="1">
    <location>
        <begin position="13"/>
        <end position="78"/>
    </location>
</feature>
<dbReference type="EMBL" id="JACEGQ020000001">
    <property type="protein sequence ID" value="KAH8518235.1"/>
    <property type="molecule type" value="Genomic_DNA"/>
</dbReference>
<evidence type="ECO:0000256" key="1">
    <source>
        <dbReference type="SAM" id="MobiDB-lite"/>
    </source>
</evidence>
<evidence type="ECO:0000313" key="3">
    <source>
        <dbReference type="Proteomes" id="UP000807159"/>
    </source>
</evidence>
<keyword evidence="3" id="KW-1185">Reference proteome</keyword>
<feature type="non-terminal residue" evidence="2">
    <location>
        <position position="1"/>
    </location>
</feature>